<comment type="caution">
    <text evidence="1">The sequence shown here is derived from an EMBL/GenBank/DDBJ whole genome shotgun (WGS) entry which is preliminary data.</text>
</comment>
<sequence>MATTPAPLDSIEGKSTNASEKCVEKLLDLSDLGITRVNRSLISDRISGTCLKSLLLQGNRIQEFEEGIFSNFTDLEYLDLARNDLTEATLFSFGSVPSLKTLILDWNQRKGEQFTLDKKVYFPEVTHLSLQAINGSSPVAINWSEYFPKIEELDVSGNRLAPLDDFFNNIPSTLRSLTMKDVGLEKLRIQNLKNVTSLELDGNNFRSIKGSSCDEDSLCLENLDGLESLSLRLCNIKLIEEHAFEHLTKLSYLDISFNEITRISSGTFGHSPALSYLDISDDLLVNVSFISELKNLTTLRMDHVWDRRAFTESLFSVSSVPTKIQILSLKFNGISSIPPRFLDNLQDLREIDLSFNRISSLSPGSWQRNLKVINLNNNNVSKIEDLHLSEARSLELLDLRGNELVSSDPEVIKALPEKVE</sequence>
<gene>
    <name evidence="1" type="ORF">QAD02_004344</name>
</gene>
<evidence type="ECO:0000313" key="2">
    <source>
        <dbReference type="Proteomes" id="UP001239111"/>
    </source>
</evidence>
<organism evidence="1 2">
    <name type="scientific">Eretmocerus hayati</name>
    <dbReference type="NCBI Taxonomy" id="131215"/>
    <lineage>
        <taxon>Eukaryota</taxon>
        <taxon>Metazoa</taxon>
        <taxon>Ecdysozoa</taxon>
        <taxon>Arthropoda</taxon>
        <taxon>Hexapoda</taxon>
        <taxon>Insecta</taxon>
        <taxon>Pterygota</taxon>
        <taxon>Neoptera</taxon>
        <taxon>Endopterygota</taxon>
        <taxon>Hymenoptera</taxon>
        <taxon>Apocrita</taxon>
        <taxon>Proctotrupomorpha</taxon>
        <taxon>Chalcidoidea</taxon>
        <taxon>Aphelinidae</taxon>
        <taxon>Aphelininae</taxon>
        <taxon>Eretmocerus</taxon>
    </lineage>
</organism>
<dbReference type="Proteomes" id="UP001239111">
    <property type="component" value="Chromosome 3"/>
</dbReference>
<accession>A0ACC2NQH9</accession>
<proteinExistence type="predicted"/>
<reference evidence="1" key="1">
    <citation type="submission" date="2023-04" db="EMBL/GenBank/DDBJ databases">
        <title>A chromosome-level genome assembly of the parasitoid wasp Eretmocerus hayati.</title>
        <authorList>
            <person name="Zhong Y."/>
            <person name="Liu S."/>
            <person name="Liu Y."/>
        </authorList>
    </citation>
    <scope>NUCLEOTIDE SEQUENCE</scope>
    <source>
        <strain evidence="1">ZJU_SS_LIU_2023</strain>
    </source>
</reference>
<name>A0ACC2NQH9_9HYME</name>
<evidence type="ECO:0000313" key="1">
    <source>
        <dbReference type="EMBL" id="KAJ8673083.1"/>
    </source>
</evidence>
<dbReference type="EMBL" id="CM056743">
    <property type="protein sequence ID" value="KAJ8673083.1"/>
    <property type="molecule type" value="Genomic_DNA"/>
</dbReference>
<protein>
    <submittedName>
        <fullName evidence="1">Uncharacterized protein</fullName>
    </submittedName>
</protein>
<keyword evidence="2" id="KW-1185">Reference proteome</keyword>